<dbReference type="PANTHER" id="PTHR45754:SF3">
    <property type="entry name" value="METHYLENETETRAHYDROFOLATE REDUCTASE (NADPH)"/>
    <property type="match status" value="1"/>
</dbReference>
<dbReference type="GO" id="GO:0005829">
    <property type="term" value="C:cytosol"/>
    <property type="evidence" value="ECO:0007669"/>
    <property type="project" value="TreeGrafter"/>
</dbReference>
<evidence type="ECO:0000256" key="1">
    <source>
        <dbReference type="ARBA" id="ARBA00023002"/>
    </source>
</evidence>
<dbReference type="GO" id="GO:0071949">
    <property type="term" value="F:FAD binding"/>
    <property type="evidence" value="ECO:0007669"/>
    <property type="project" value="TreeGrafter"/>
</dbReference>
<proteinExistence type="predicted"/>
<gene>
    <name evidence="4" type="ORF">PAM7066_03308</name>
</gene>
<dbReference type="EMBL" id="FWFV01000012">
    <property type="protein sequence ID" value="SLN65997.1"/>
    <property type="molecule type" value="Genomic_DNA"/>
</dbReference>
<evidence type="ECO:0000313" key="4">
    <source>
        <dbReference type="EMBL" id="SLN65997.1"/>
    </source>
</evidence>
<evidence type="ECO:0000313" key="5">
    <source>
        <dbReference type="Proteomes" id="UP000193870"/>
    </source>
</evidence>
<dbReference type="AlphaFoldDB" id="A0A1Y5TKY2"/>
<accession>A0A1Y5TKY2</accession>
<dbReference type="RefSeq" id="WP_245749723.1">
    <property type="nucleotide sequence ID" value="NZ_FOPF01000013.1"/>
</dbReference>
<protein>
    <recommendedName>
        <fullName evidence="3">methylenetetrahydrofolate reductase (NADH)</fullName>
        <ecNumber evidence="3">1.5.1.54</ecNumber>
    </recommendedName>
</protein>
<dbReference type="SUPFAM" id="SSF51730">
    <property type="entry name" value="FAD-linked oxidoreductase"/>
    <property type="match status" value="1"/>
</dbReference>
<dbReference type="PANTHER" id="PTHR45754">
    <property type="entry name" value="METHYLENETETRAHYDROFOLATE REDUCTASE"/>
    <property type="match status" value="1"/>
</dbReference>
<dbReference type="EC" id="1.5.1.54" evidence="3"/>
<dbReference type="GO" id="GO:0009086">
    <property type="term" value="P:methionine biosynthetic process"/>
    <property type="evidence" value="ECO:0007669"/>
    <property type="project" value="TreeGrafter"/>
</dbReference>
<evidence type="ECO:0000256" key="2">
    <source>
        <dbReference type="ARBA" id="ARBA00034478"/>
    </source>
</evidence>
<keyword evidence="5" id="KW-1185">Reference proteome</keyword>
<name>A0A1Y5TKY2_9RHOB</name>
<dbReference type="Gene3D" id="3.20.20.220">
    <property type="match status" value="1"/>
</dbReference>
<organism evidence="4 5">
    <name type="scientific">Palleronia marisminoris</name>
    <dbReference type="NCBI Taxonomy" id="315423"/>
    <lineage>
        <taxon>Bacteria</taxon>
        <taxon>Pseudomonadati</taxon>
        <taxon>Pseudomonadota</taxon>
        <taxon>Alphaproteobacteria</taxon>
        <taxon>Rhodobacterales</taxon>
        <taxon>Roseobacteraceae</taxon>
        <taxon>Palleronia</taxon>
    </lineage>
</organism>
<dbReference type="Proteomes" id="UP000193870">
    <property type="component" value="Unassembled WGS sequence"/>
</dbReference>
<dbReference type="GO" id="GO:0106312">
    <property type="term" value="F:methylenetetrahydrofolate reductase (NADH) activity"/>
    <property type="evidence" value="ECO:0007669"/>
    <property type="project" value="UniProtKB-EC"/>
</dbReference>
<evidence type="ECO:0000256" key="3">
    <source>
        <dbReference type="ARBA" id="ARBA00034529"/>
    </source>
</evidence>
<dbReference type="STRING" id="315423.SAMN04488020_11314"/>
<reference evidence="4 5" key="1">
    <citation type="submission" date="2017-03" db="EMBL/GenBank/DDBJ databases">
        <authorList>
            <person name="Afonso C.L."/>
            <person name="Miller P.J."/>
            <person name="Scott M.A."/>
            <person name="Spackman E."/>
            <person name="Goraichik I."/>
            <person name="Dimitrov K.M."/>
            <person name="Suarez D.L."/>
            <person name="Swayne D.E."/>
        </authorList>
    </citation>
    <scope>NUCLEOTIDE SEQUENCE [LARGE SCALE GENOMIC DNA]</scope>
    <source>
        <strain evidence="4 5">CECT 7066</strain>
    </source>
</reference>
<keyword evidence="1" id="KW-0560">Oxidoreductase</keyword>
<dbReference type="InterPro" id="IPR029041">
    <property type="entry name" value="FAD-linked_oxidoreductase-like"/>
</dbReference>
<dbReference type="GO" id="GO:0035999">
    <property type="term" value="P:tetrahydrofolate interconversion"/>
    <property type="evidence" value="ECO:0007669"/>
    <property type="project" value="TreeGrafter"/>
</dbReference>
<sequence length="306" mass="33635">MLRLIKGFAKSSLRDSSAPDTGDLEPVLHNFSIEVMPRTAQKVENFAAILPQGTRVYIAHLPDVDFDDMVATAKRLTDEGMTPMPHITARLIENRADLEARVARYADEAGVNQALLLAGGLAEARGDYHSSMQLAESGIFDARGFDRLHFAGHPEGNRDIDKDGTRIVDEAARWKHDFAERTDAGVALVTQFAFEARPVLDWIARMRAAGVELPVHVGIAGPAKLQTLIRFAVECGVGPSIGVLKKRAADVTKLVKPYEPDEVMQAFARAHSAEGQLVEQFHFFPLGGIETCARWIDSHTNQKSRT</sequence>
<comment type="pathway">
    <text evidence="2">Amino-acid biosynthesis; L-methionine biosynthesis via de novo pathway.</text>
</comment>